<feature type="chain" id="PRO_5045968035" evidence="3">
    <location>
        <begin position="21"/>
        <end position="382"/>
    </location>
</feature>
<keyword evidence="3" id="KW-0732">Signal</keyword>
<proteinExistence type="inferred from homology"/>
<evidence type="ECO:0000313" key="6">
    <source>
        <dbReference type="Proteomes" id="UP001596337"/>
    </source>
</evidence>
<evidence type="ECO:0000256" key="3">
    <source>
        <dbReference type="SAM" id="SignalP"/>
    </source>
</evidence>
<dbReference type="InterPro" id="IPR029052">
    <property type="entry name" value="Metallo-depent_PP-like"/>
</dbReference>
<comment type="caution">
    <text evidence="5">The sequence shown here is derived from an EMBL/GenBank/DDBJ whole genome shotgun (WGS) entry which is preliminary data.</text>
</comment>
<feature type="signal peptide" evidence="3">
    <location>
        <begin position="1"/>
        <end position="20"/>
    </location>
</feature>
<dbReference type="Pfam" id="PF09587">
    <property type="entry name" value="PGA_cap"/>
    <property type="match status" value="1"/>
</dbReference>
<dbReference type="SUPFAM" id="SSF56300">
    <property type="entry name" value="Metallo-dependent phosphatases"/>
    <property type="match status" value="1"/>
</dbReference>
<name>A0ABW2BTH5_9PSEU</name>
<comment type="similarity">
    <text evidence="1">Belongs to the CapA family.</text>
</comment>
<dbReference type="Gene3D" id="3.60.21.10">
    <property type="match status" value="1"/>
</dbReference>
<dbReference type="RefSeq" id="WP_345407169.1">
    <property type="nucleotide sequence ID" value="NZ_BAABLA010000123.1"/>
</dbReference>
<evidence type="ECO:0000259" key="4">
    <source>
        <dbReference type="SMART" id="SM00854"/>
    </source>
</evidence>
<evidence type="ECO:0000256" key="2">
    <source>
        <dbReference type="SAM" id="MobiDB-lite"/>
    </source>
</evidence>
<organism evidence="5 6">
    <name type="scientific">Haloechinothrix salitolerans</name>
    <dbReference type="NCBI Taxonomy" id="926830"/>
    <lineage>
        <taxon>Bacteria</taxon>
        <taxon>Bacillati</taxon>
        <taxon>Actinomycetota</taxon>
        <taxon>Actinomycetes</taxon>
        <taxon>Pseudonocardiales</taxon>
        <taxon>Pseudonocardiaceae</taxon>
        <taxon>Haloechinothrix</taxon>
    </lineage>
</organism>
<dbReference type="Proteomes" id="UP001596337">
    <property type="component" value="Unassembled WGS sequence"/>
</dbReference>
<dbReference type="SMART" id="SM00854">
    <property type="entry name" value="PGA_cap"/>
    <property type="match status" value="1"/>
</dbReference>
<reference evidence="6" key="1">
    <citation type="journal article" date="2019" name="Int. J. Syst. Evol. Microbiol.">
        <title>The Global Catalogue of Microorganisms (GCM) 10K type strain sequencing project: providing services to taxonomists for standard genome sequencing and annotation.</title>
        <authorList>
            <consortium name="The Broad Institute Genomics Platform"/>
            <consortium name="The Broad Institute Genome Sequencing Center for Infectious Disease"/>
            <person name="Wu L."/>
            <person name="Ma J."/>
        </authorList>
    </citation>
    <scope>NUCLEOTIDE SEQUENCE [LARGE SCALE GENOMIC DNA]</scope>
    <source>
        <strain evidence="6">KCTC 32255</strain>
    </source>
</reference>
<sequence length="382" mass="41107">MRGRRLSAILLAIMVAVTVACSPRATRGVPTAPTAPTSRTAMLQEQDRPRSFSVVATGDILIHPPLTAQADRDEGEVGDGRRDFRDLFAGIRPVIQRADVALCHLEVPLAAPGGPFSGYPAFNAPPELADALVDTGYDACSTASNHTLDQGEEGVKRTLDAMDAAGLRHTGSARSAREAAKPLLMDVGGVTVGHVSYSYGFNGIPLPAGKSWLANQLSAEQVIAEAKRARSAGADVVIASLHWGEEYRHEPSAEQTTLARRLLGTTAIDLIVGHHAHVVQPMEHIKGKWVAYGLGNSVARHEEPRGVSEEGIAARFRFTRGAQGWRVDKAEYVPTLVDLGPPIRLRDLTAPSAEPAPKSLRRIDRIVRSRNGGQHELSRPRR</sequence>
<keyword evidence="6" id="KW-1185">Reference proteome</keyword>
<gene>
    <name evidence="5" type="ORF">ACFQGD_03205</name>
</gene>
<dbReference type="InterPro" id="IPR052169">
    <property type="entry name" value="CW_Biosynth-Accessory"/>
</dbReference>
<dbReference type="PROSITE" id="PS51257">
    <property type="entry name" value="PROKAR_LIPOPROTEIN"/>
    <property type="match status" value="1"/>
</dbReference>
<dbReference type="PANTHER" id="PTHR33393:SF13">
    <property type="entry name" value="PGA BIOSYNTHESIS PROTEIN CAPA"/>
    <property type="match status" value="1"/>
</dbReference>
<feature type="region of interest" description="Disordered" evidence="2">
    <location>
        <begin position="27"/>
        <end position="47"/>
    </location>
</feature>
<protein>
    <submittedName>
        <fullName evidence="5">CapA family protein</fullName>
    </submittedName>
</protein>
<accession>A0ABW2BTH5</accession>
<feature type="domain" description="Capsule synthesis protein CapA" evidence="4">
    <location>
        <begin position="53"/>
        <end position="301"/>
    </location>
</feature>
<dbReference type="PANTHER" id="PTHR33393">
    <property type="entry name" value="POLYGLUTAMINE SYNTHESIS ACCESSORY PROTEIN RV0574C-RELATED"/>
    <property type="match status" value="1"/>
</dbReference>
<dbReference type="CDD" id="cd07381">
    <property type="entry name" value="MPP_CapA"/>
    <property type="match status" value="1"/>
</dbReference>
<evidence type="ECO:0000313" key="5">
    <source>
        <dbReference type="EMBL" id="MFC6866143.1"/>
    </source>
</evidence>
<dbReference type="InterPro" id="IPR019079">
    <property type="entry name" value="Capsule_synth_CapA"/>
</dbReference>
<evidence type="ECO:0000256" key="1">
    <source>
        <dbReference type="ARBA" id="ARBA00005662"/>
    </source>
</evidence>
<feature type="compositionally biased region" description="Low complexity" evidence="2">
    <location>
        <begin position="30"/>
        <end position="41"/>
    </location>
</feature>
<dbReference type="EMBL" id="JBHSXX010000001">
    <property type="protein sequence ID" value="MFC6866143.1"/>
    <property type="molecule type" value="Genomic_DNA"/>
</dbReference>